<evidence type="ECO:0000259" key="5">
    <source>
        <dbReference type="Pfam" id="PF04935"/>
    </source>
</evidence>
<dbReference type="PANTHER" id="PTHR14369:SF0">
    <property type="entry name" value="SURFEIT LOCUS PROTEIN 6"/>
    <property type="match status" value="1"/>
</dbReference>
<dbReference type="PANTHER" id="PTHR14369">
    <property type="entry name" value="SURFEIT LOCUS PROTEIN 6"/>
    <property type="match status" value="1"/>
</dbReference>
<feature type="domain" description="Ribosomal RNA-processing protein 14 N-terminal" evidence="6">
    <location>
        <begin position="15"/>
        <end position="75"/>
    </location>
</feature>
<feature type="compositionally biased region" description="Basic and acidic residues" evidence="4">
    <location>
        <begin position="193"/>
        <end position="230"/>
    </location>
</feature>
<dbReference type="Proteomes" id="UP000036987">
    <property type="component" value="Unassembled WGS sequence"/>
</dbReference>
<name>A0A0K9PXD6_ZOSMR</name>
<evidence type="ECO:0000313" key="8">
    <source>
        <dbReference type="Proteomes" id="UP000036987"/>
    </source>
</evidence>
<accession>A0A0K9PXD6</accession>
<feature type="region of interest" description="Disordered" evidence="4">
    <location>
        <begin position="120"/>
        <end position="322"/>
    </location>
</feature>
<dbReference type="STRING" id="29655.A0A0K9PXD6"/>
<feature type="compositionally biased region" description="Basic residues" evidence="4">
    <location>
        <begin position="300"/>
        <end position="314"/>
    </location>
</feature>
<comment type="caution">
    <text evidence="7">The sequence shown here is derived from an EMBL/GenBank/DDBJ whole genome shotgun (WGS) entry which is preliminary data.</text>
</comment>
<feature type="compositionally biased region" description="Basic and acidic residues" evidence="4">
    <location>
        <begin position="120"/>
        <end position="165"/>
    </location>
</feature>
<dbReference type="GO" id="GO:0003677">
    <property type="term" value="F:DNA binding"/>
    <property type="evidence" value="ECO:0000318"/>
    <property type="project" value="GO_Central"/>
</dbReference>
<dbReference type="OMA" id="QKKRTDN"/>
<reference evidence="8" key="1">
    <citation type="journal article" date="2016" name="Nature">
        <title>The genome of the seagrass Zostera marina reveals angiosperm adaptation to the sea.</title>
        <authorList>
            <person name="Olsen J.L."/>
            <person name="Rouze P."/>
            <person name="Verhelst B."/>
            <person name="Lin Y.-C."/>
            <person name="Bayer T."/>
            <person name="Collen J."/>
            <person name="Dattolo E."/>
            <person name="De Paoli E."/>
            <person name="Dittami S."/>
            <person name="Maumus F."/>
            <person name="Michel G."/>
            <person name="Kersting A."/>
            <person name="Lauritano C."/>
            <person name="Lohaus R."/>
            <person name="Toepel M."/>
            <person name="Tonon T."/>
            <person name="Vanneste K."/>
            <person name="Amirebrahimi M."/>
            <person name="Brakel J."/>
            <person name="Bostroem C."/>
            <person name="Chovatia M."/>
            <person name="Grimwood J."/>
            <person name="Jenkins J.W."/>
            <person name="Jueterbock A."/>
            <person name="Mraz A."/>
            <person name="Stam W.T."/>
            <person name="Tice H."/>
            <person name="Bornberg-Bauer E."/>
            <person name="Green P.J."/>
            <person name="Pearson G.A."/>
            <person name="Procaccini G."/>
            <person name="Duarte C.M."/>
            <person name="Schmutz J."/>
            <person name="Reusch T.B.H."/>
            <person name="Van de Peer Y."/>
        </authorList>
    </citation>
    <scope>NUCLEOTIDE SEQUENCE [LARGE SCALE GENOMIC DNA]</scope>
    <source>
        <strain evidence="8">cv. Finnish</strain>
    </source>
</reference>
<feature type="compositionally biased region" description="Basic and acidic residues" evidence="4">
    <location>
        <begin position="246"/>
        <end position="299"/>
    </location>
</feature>
<evidence type="ECO:0000256" key="3">
    <source>
        <dbReference type="ARBA" id="ARBA00023242"/>
    </source>
</evidence>
<keyword evidence="3" id="KW-0539">Nucleus</keyword>
<feature type="compositionally biased region" description="Basic and acidic residues" evidence="4">
    <location>
        <begin position="83"/>
        <end position="97"/>
    </location>
</feature>
<feature type="region of interest" description="Disordered" evidence="4">
    <location>
        <begin position="41"/>
        <end position="106"/>
    </location>
</feature>
<dbReference type="Pfam" id="PF04935">
    <property type="entry name" value="SURF6"/>
    <property type="match status" value="1"/>
</dbReference>
<dbReference type="Pfam" id="PF15459">
    <property type="entry name" value="RRP14"/>
    <property type="match status" value="1"/>
</dbReference>
<comment type="similarity">
    <text evidence="2">Belongs to the SURF6 family.</text>
</comment>
<dbReference type="GO" id="GO:0003723">
    <property type="term" value="F:RNA binding"/>
    <property type="evidence" value="ECO:0000318"/>
    <property type="project" value="GO_Central"/>
</dbReference>
<dbReference type="GO" id="GO:0042274">
    <property type="term" value="P:ribosomal small subunit biogenesis"/>
    <property type="evidence" value="ECO:0000318"/>
    <property type="project" value="GO_Central"/>
</dbReference>
<dbReference type="InterPro" id="IPR007019">
    <property type="entry name" value="SURF6"/>
</dbReference>
<evidence type="ECO:0000256" key="4">
    <source>
        <dbReference type="SAM" id="MobiDB-lite"/>
    </source>
</evidence>
<gene>
    <name evidence="7" type="ORF">ZOSMA_158G00110</name>
</gene>
<dbReference type="AlphaFoldDB" id="A0A0K9PXD6"/>
<dbReference type="OrthoDB" id="444809at2759"/>
<sequence>MTKKINSVTDLKPLIHENSIFFDSLVESIPARFYLPTDDREKPWFQGLSRSAKASAKKESRENIKKARRDRLDPEKSSTTLDLLKKSIDAEREKRQNAEGVEAGENRTVTYEELRTRLRQKIDQLRSNRNAKSDENQDPAQEKKSGKRKREGEKEQKKVKLKLKEDEEEEEEEEEKKKELDPSSVDLTFGYVKIDDGKRKRKGLSKEKQLAKAEKLKEAKMDPEKGEIVSKKHSWSAAVSRATGVKVHDDPRILKESMRKEKKLREKHSEQWKERKETVNKLKSDRQKKRSDNISEKTQQKKARKIAKREKKLTRQSSGSKE</sequence>
<comment type="subcellular location">
    <subcellularLocation>
        <location evidence="1">Nucleus</location>
    </subcellularLocation>
</comment>
<evidence type="ECO:0000313" key="7">
    <source>
        <dbReference type="EMBL" id="KMZ72900.1"/>
    </source>
</evidence>
<feature type="domain" description="Ribosomal RNA-processing protein 14/surfeit locus protein 6 C-terminal" evidence="5">
    <location>
        <begin position="127"/>
        <end position="305"/>
    </location>
</feature>
<feature type="compositionally biased region" description="Basic and acidic residues" evidence="4">
    <location>
        <begin position="56"/>
        <end position="76"/>
    </location>
</feature>
<protein>
    <submittedName>
        <fullName evidence="7">Putative 60S ribosome biogenesis protein Rrp14</fullName>
    </submittedName>
</protein>
<organism evidence="7 8">
    <name type="scientific">Zostera marina</name>
    <name type="common">Eelgrass</name>
    <dbReference type="NCBI Taxonomy" id="29655"/>
    <lineage>
        <taxon>Eukaryota</taxon>
        <taxon>Viridiplantae</taxon>
        <taxon>Streptophyta</taxon>
        <taxon>Embryophyta</taxon>
        <taxon>Tracheophyta</taxon>
        <taxon>Spermatophyta</taxon>
        <taxon>Magnoliopsida</taxon>
        <taxon>Liliopsida</taxon>
        <taxon>Zosteraceae</taxon>
        <taxon>Zostera</taxon>
    </lineage>
</organism>
<evidence type="ECO:0000256" key="1">
    <source>
        <dbReference type="ARBA" id="ARBA00004123"/>
    </source>
</evidence>
<dbReference type="InterPro" id="IPR029188">
    <property type="entry name" value="Rrp14_N"/>
</dbReference>
<proteinExistence type="inferred from homology"/>
<dbReference type="GO" id="GO:0005730">
    <property type="term" value="C:nucleolus"/>
    <property type="evidence" value="ECO:0000318"/>
    <property type="project" value="GO_Central"/>
</dbReference>
<dbReference type="InterPro" id="IPR029190">
    <property type="entry name" value="Rrp14/SURF6_C"/>
</dbReference>
<dbReference type="EMBL" id="LFYR01000614">
    <property type="protein sequence ID" value="KMZ72900.1"/>
    <property type="molecule type" value="Genomic_DNA"/>
</dbReference>
<evidence type="ECO:0000259" key="6">
    <source>
        <dbReference type="Pfam" id="PF15459"/>
    </source>
</evidence>
<evidence type="ECO:0000256" key="2">
    <source>
        <dbReference type="ARBA" id="ARBA00005904"/>
    </source>
</evidence>
<keyword evidence="8" id="KW-1185">Reference proteome</keyword>
<dbReference type="GO" id="GO:0042273">
    <property type="term" value="P:ribosomal large subunit biogenesis"/>
    <property type="evidence" value="ECO:0000318"/>
    <property type="project" value="GO_Central"/>
</dbReference>